<feature type="domain" description="PDZ" evidence="2">
    <location>
        <begin position="188"/>
        <end position="271"/>
    </location>
</feature>
<dbReference type="PANTHER" id="PTHR46900:SF4">
    <property type="entry name" value="FERM AND PDZ DOMAIN CONTAINING 2"/>
    <property type="match status" value="1"/>
</dbReference>
<dbReference type="Proteomes" id="UP000252519">
    <property type="component" value="Unassembled WGS sequence"/>
</dbReference>
<evidence type="ECO:0000313" key="3">
    <source>
        <dbReference type="EMBL" id="RCN47116.1"/>
    </source>
</evidence>
<feature type="domain" description="PDZ" evidence="2">
    <location>
        <begin position="458"/>
        <end position="537"/>
    </location>
</feature>
<feature type="region of interest" description="Disordered" evidence="1">
    <location>
        <begin position="320"/>
        <end position="340"/>
    </location>
</feature>
<dbReference type="CDD" id="cd00136">
    <property type="entry name" value="PDZ_canonical"/>
    <property type="match status" value="2"/>
</dbReference>
<sequence>MDLFALVNAFNILIYFMDMFFRSRYFVKFSESQHRFMMRMRQWKSTLKHESTIQAMPDVCVEGRDPPHPIQQHVAVLLEVCIVMCYRVLVAVLCCVVVDESMEEEPSPLEAAETMFAKMPPATPAAAATAPSPPTPVRPQSLELSQRDRTSMERNNNVDSANNSMVERFETVHREDSADGEFPGMRFEVTLVKDPSSGLGLTLVDGNLNGVKGVYVKSVAENGAGMRAGLSVGDRLLGVDGTSLEGGNRHRAVELVRQSGDSVRLEIARLDGVVRHEKSERLILSICTSFMCIVVVVRSGDAGKKPNTPGSTGVLTVTAQKGVSRTPPAPRRAANRRQRAVSDFGAIGDTLPALDSDNVINIKAISGLHLDESDEEQGEYRLPTTSMYSFENHYDDDSPSSPSTKTSETVSPSEMPRHNVPAAEGRRKYRYARKSNLEWTDELEDVGEENETDEDIINVDLERNAVGSLGVQIASVSGRVCIKQLTAEPASSHPDIRVGDTLVYVNGEPVTNKSHQEVVSMLRSGGNVVTLGLRREAQKKGNIITAVLEKKPEGSLGLSLAKRTGSDGIFIRMIAANSAAAVEGSLRVGDRLLSLDGESVTDLTPTAILERLRAIQGAVHVTVSRDPQ</sequence>
<evidence type="ECO:0000259" key="2">
    <source>
        <dbReference type="PROSITE" id="PS50106"/>
    </source>
</evidence>
<feature type="region of interest" description="Disordered" evidence="1">
    <location>
        <begin position="389"/>
        <end position="427"/>
    </location>
</feature>
<gene>
    <name evidence="3" type="ORF">ANCCAN_06840</name>
</gene>
<evidence type="ECO:0000313" key="4">
    <source>
        <dbReference type="Proteomes" id="UP000252519"/>
    </source>
</evidence>
<dbReference type="SMART" id="SM00228">
    <property type="entry name" value="PDZ"/>
    <property type="match status" value="3"/>
</dbReference>
<dbReference type="EMBL" id="JOJR01000067">
    <property type="protein sequence ID" value="RCN47116.1"/>
    <property type="molecule type" value="Genomic_DNA"/>
</dbReference>
<dbReference type="PROSITE" id="PS50106">
    <property type="entry name" value="PDZ"/>
    <property type="match status" value="3"/>
</dbReference>
<dbReference type="InterPro" id="IPR036034">
    <property type="entry name" value="PDZ_sf"/>
</dbReference>
<organism evidence="3 4">
    <name type="scientific">Ancylostoma caninum</name>
    <name type="common">Dog hookworm</name>
    <dbReference type="NCBI Taxonomy" id="29170"/>
    <lineage>
        <taxon>Eukaryota</taxon>
        <taxon>Metazoa</taxon>
        <taxon>Ecdysozoa</taxon>
        <taxon>Nematoda</taxon>
        <taxon>Chromadorea</taxon>
        <taxon>Rhabditida</taxon>
        <taxon>Rhabditina</taxon>
        <taxon>Rhabditomorpha</taxon>
        <taxon>Strongyloidea</taxon>
        <taxon>Ancylostomatidae</taxon>
        <taxon>Ancylostomatinae</taxon>
        <taxon>Ancylostoma</taxon>
    </lineage>
</organism>
<comment type="caution">
    <text evidence="3">The sequence shown here is derived from an EMBL/GenBank/DDBJ whole genome shotgun (WGS) entry which is preliminary data.</text>
</comment>
<dbReference type="AlphaFoldDB" id="A0A368GRX0"/>
<dbReference type="STRING" id="29170.A0A368GRX0"/>
<feature type="region of interest" description="Disordered" evidence="1">
    <location>
        <begin position="121"/>
        <end position="158"/>
    </location>
</feature>
<feature type="domain" description="PDZ" evidence="2">
    <location>
        <begin position="545"/>
        <end position="627"/>
    </location>
</feature>
<keyword evidence="4" id="KW-1185">Reference proteome</keyword>
<dbReference type="PANTHER" id="PTHR46900">
    <property type="entry name" value="TYROSINE-PROTEIN PHOSPHATASE NON-RECEPTOR TYPE 13"/>
    <property type="match status" value="1"/>
</dbReference>
<dbReference type="OrthoDB" id="165498at2759"/>
<dbReference type="Gene3D" id="2.30.42.10">
    <property type="match status" value="3"/>
</dbReference>
<reference evidence="3 4" key="1">
    <citation type="submission" date="2014-10" db="EMBL/GenBank/DDBJ databases">
        <title>Draft genome of the hookworm Ancylostoma caninum.</title>
        <authorList>
            <person name="Mitreva M."/>
        </authorList>
    </citation>
    <scope>NUCLEOTIDE SEQUENCE [LARGE SCALE GENOMIC DNA]</scope>
    <source>
        <strain evidence="3 4">Baltimore</strain>
    </source>
</reference>
<accession>A0A368GRX0</accession>
<proteinExistence type="predicted"/>
<dbReference type="InterPro" id="IPR001478">
    <property type="entry name" value="PDZ"/>
</dbReference>
<dbReference type="InterPro" id="IPR052074">
    <property type="entry name" value="NonRcpt_TyrProt_Phosphatase"/>
</dbReference>
<protein>
    <submittedName>
        <fullName evidence="3">PDZ/DHR/GLGF domain protein</fullName>
    </submittedName>
</protein>
<name>A0A368GRX0_ANCCA</name>
<dbReference type="Pfam" id="PF00595">
    <property type="entry name" value="PDZ"/>
    <property type="match status" value="3"/>
</dbReference>
<evidence type="ECO:0000256" key="1">
    <source>
        <dbReference type="SAM" id="MobiDB-lite"/>
    </source>
</evidence>
<dbReference type="SUPFAM" id="SSF50156">
    <property type="entry name" value="PDZ domain-like"/>
    <property type="match status" value="3"/>
</dbReference>
<feature type="compositionally biased region" description="Low complexity" evidence="1">
    <location>
        <begin position="399"/>
        <end position="413"/>
    </location>
</feature>